<dbReference type="AlphaFoldDB" id="A0A3A1QYD3"/>
<dbReference type="Proteomes" id="UP000265801">
    <property type="component" value="Unassembled WGS sequence"/>
</dbReference>
<comment type="caution">
    <text evidence="2">The sequence shown here is derived from an EMBL/GenBank/DDBJ whole genome shotgun (WGS) entry which is preliminary data.</text>
</comment>
<sequence>MAVFAYIVAFGKIPGAGFFPSTFLSCLQGFFTTIYQDIIFEKAFLFCIEIIGILIKIICLYF</sequence>
<name>A0A3A1QYD3_9BACI</name>
<evidence type="ECO:0000313" key="2">
    <source>
        <dbReference type="EMBL" id="RIW31058.1"/>
    </source>
</evidence>
<gene>
    <name evidence="2" type="ORF">D3H55_15730</name>
</gene>
<organism evidence="2 3">
    <name type="scientific">Bacillus salacetis</name>
    <dbReference type="NCBI Taxonomy" id="2315464"/>
    <lineage>
        <taxon>Bacteria</taxon>
        <taxon>Bacillati</taxon>
        <taxon>Bacillota</taxon>
        <taxon>Bacilli</taxon>
        <taxon>Bacillales</taxon>
        <taxon>Bacillaceae</taxon>
        <taxon>Bacillus</taxon>
    </lineage>
</organism>
<dbReference type="EMBL" id="QXIR01000023">
    <property type="protein sequence ID" value="RIW31058.1"/>
    <property type="molecule type" value="Genomic_DNA"/>
</dbReference>
<protein>
    <submittedName>
        <fullName evidence="2">Uncharacterized protein</fullName>
    </submittedName>
</protein>
<feature type="transmembrane region" description="Helical" evidence="1">
    <location>
        <begin position="43"/>
        <end position="61"/>
    </location>
</feature>
<evidence type="ECO:0000313" key="3">
    <source>
        <dbReference type="Proteomes" id="UP000265801"/>
    </source>
</evidence>
<evidence type="ECO:0000256" key="1">
    <source>
        <dbReference type="SAM" id="Phobius"/>
    </source>
</evidence>
<keyword evidence="1" id="KW-0812">Transmembrane</keyword>
<keyword evidence="3" id="KW-1185">Reference proteome</keyword>
<keyword evidence="1" id="KW-1133">Transmembrane helix</keyword>
<keyword evidence="1" id="KW-0472">Membrane</keyword>
<accession>A0A3A1QYD3</accession>
<proteinExistence type="predicted"/>
<reference evidence="2 3" key="1">
    <citation type="submission" date="2018-09" db="EMBL/GenBank/DDBJ databases">
        <title>Bacillus saliacetes sp. nov., isolated from Thai shrimp paste (Ka-pi).</title>
        <authorList>
            <person name="Daroonpunt R."/>
            <person name="Tanasupawat S."/>
            <person name="Yiamsombut S."/>
        </authorList>
    </citation>
    <scope>NUCLEOTIDE SEQUENCE [LARGE SCALE GENOMIC DNA]</scope>
    <source>
        <strain evidence="2 3">SKP7-4</strain>
    </source>
</reference>